<evidence type="ECO:0000256" key="1">
    <source>
        <dbReference type="ARBA" id="ARBA00022729"/>
    </source>
</evidence>
<keyword evidence="5" id="KW-1185">Reference proteome</keyword>
<feature type="compositionally biased region" description="Polar residues" evidence="2">
    <location>
        <begin position="95"/>
        <end position="106"/>
    </location>
</feature>
<dbReference type="SUPFAM" id="SSF50494">
    <property type="entry name" value="Trypsin-like serine proteases"/>
    <property type="match status" value="1"/>
</dbReference>
<comment type="caution">
    <text evidence="4">The sequence shown here is derived from an EMBL/GenBank/DDBJ whole genome shotgun (WGS) entry which is preliminary data.</text>
</comment>
<feature type="signal peptide" evidence="3">
    <location>
        <begin position="1"/>
        <end position="24"/>
    </location>
</feature>
<dbReference type="InterPro" id="IPR043504">
    <property type="entry name" value="Peptidase_S1_PA_chymotrypsin"/>
</dbReference>
<dbReference type="RefSeq" id="WP_211351813.1">
    <property type="nucleotide sequence ID" value="NZ_VFQC01000001.1"/>
</dbReference>
<sequence>MRYLLFPVAASFFLVAAMVNPAAADPGSAGPATPDPSGTTRAEATFSDGTGISAESTERMEDYWTPERMSEATPASPPEGAEAGSGAASRSTGTDGTPGSVPSSQPEGDGPSTMVTESDAAGKVFYTNPSDGKDYMCSASALNSSSKQMVVTAGHCVHGGENGTWMENWTYVPRYREGDRPHGTFYAKQLRTFNGWINDSNLQWDVAMVTTWPQDGDKLVNVTGGHGLSWNYDRSQDVTVLGYPVNKENGEIQWWCQGTTQRVNPADGRLELQCGFGGGASGGPWLREFDDSSGLGHVNGVTSTVTSDDWNRSPYFGDAVKDMFDEQGDVT</sequence>
<evidence type="ECO:0000313" key="5">
    <source>
        <dbReference type="Proteomes" id="UP000317422"/>
    </source>
</evidence>
<feature type="compositionally biased region" description="Low complexity" evidence="2">
    <location>
        <begin position="23"/>
        <end position="38"/>
    </location>
</feature>
<feature type="compositionally biased region" description="Low complexity" evidence="2">
    <location>
        <begin position="71"/>
        <end position="94"/>
    </location>
</feature>
<dbReference type="InterPro" id="IPR009003">
    <property type="entry name" value="Peptidase_S1_PA"/>
</dbReference>
<gene>
    <name evidence="4" type="ORF">FHX37_2482</name>
</gene>
<reference evidence="4 5" key="1">
    <citation type="submission" date="2019-06" db="EMBL/GenBank/DDBJ databases">
        <title>Sequencing the genomes of 1000 actinobacteria strains.</title>
        <authorList>
            <person name="Klenk H.-P."/>
        </authorList>
    </citation>
    <scope>NUCLEOTIDE SEQUENCE [LARGE SCALE GENOMIC DNA]</scope>
    <source>
        <strain evidence="4 5">DSM 45015</strain>
    </source>
</reference>
<evidence type="ECO:0000256" key="2">
    <source>
        <dbReference type="SAM" id="MobiDB-lite"/>
    </source>
</evidence>
<feature type="region of interest" description="Disordered" evidence="2">
    <location>
        <begin position="23"/>
        <end position="120"/>
    </location>
</feature>
<dbReference type="Gene3D" id="2.40.10.10">
    <property type="entry name" value="Trypsin-like serine proteases"/>
    <property type="match status" value="2"/>
</dbReference>
<protein>
    <submittedName>
        <fullName evidence="4">Trypsin-like peptidase</fullName>
    </submittedName>
</protein>
<dbReference type="Proteomes" id="UP000317422">
    <property type="component" value="Unassembled WGS sequence"/>
</dbReference>
<dbReference type="PANTHER" id="PTHR15462">
    <property type="entry name" value="SERINE PROTEASE"/>
    <property type="match status" value="1"/>
</dbReference>
<keyword evidence="1 3" id="KW-0732">Signal</keyword>
<accession>A0A543NL26</accession>
<dbReference type="Pfam" id="PF13365">
    <property type="entry name" value="Trypsin_2"/>
    <property type="match status" value="1"/>
</dbReference>
<dbReference type="AlphaFoldDB" id="A0A543NL26"/>
<feature type="chain" id="PRO_5022012122" evidence="3">
    <location>
        <begin position="25"/>
        <end position="331"/>
    </location>
</feature>
<feature type="compositionally biased region" description="Polar residues" evidence="2">
    <location>
        <begin position="39"/>
        <end position="55"/>
    </location>
</feature>
<dbReference type="EMBL" id="VFQC01000001">
    <property type="protein sequence ID" value="TQN32519.1"/>
    <property type="molecule type" value="Genomic_DNA"/>
</dbReference>
<dbReference type="InterPro" id="IPR050966">
    <property type="entry name" value="Glutamyl_endopeptidase"/>
</dbReference>
<organism evidence="4 5">
    <name type="scientific">Haloactinospora alba</name>
    <dbReference type="NCBI Taxonomy" id="405555"/>
    <lineage>
        <taxon>Bacteria</taxon>
        <taxon>Bacillati</taxon>
        <taxon>Actinomycetota</taxon>
        <taxon>Actinomycetes</taxon>
        <taxon>Streptosporangiales</taxon>
        <taxon>Nocardiopsidaceae</taxon>
        <taxon>Haloactinospora</taxon>
    </lineage>
</organism>
<evidence type="ECO:0000313" key="4">
    <source>
        <dbReference type="EMBL" id="TQN32519.1"/>
    </source>
</evidence>
<name>A0A543NL26_9ACTN</name>
<proteinExistence type="predicted"/>
<evidence type="ECO:0000256" key="3">
    <source>
        <dbReference type="SAM" id="SignalP"/>
    </source>
</evidence>